<reference evidence="10" key="1">
    <citation type="submission" date="2021-07" db="EMBL/GenBank/DDBJ databases">
        <authorList>
            <person name="Branca A.L. A."/>
        </authorList>
    </citation>
    <scope>NUCLEOTIDE SEQUENCE</scope>
</reference>
<dbReference type="InterPro" id="IPR005828">
    <property type="entry name" value="MFS_sugar_transport-like"/>
</dbReference>
<dbReference type="InterPro" id="IPR003663">
    <property type="entry name" value="Sugar/inositol_transpt"/>
</dbReference>
<dbReference type="PRINTS" id="PR00171">
    <property type="entry name" value="SUGRTRNSPORT"/>
</dbReference>
<comment type="subcellular location">
    <subcellularLocation>
        <location evidence="1">Membrane</location>
        <topology evidence="1">Multi-pass membrane protein</topology>
    </subcellularLocation>
</comment>
<dbReference type="Pfam" id="PF00083">
    <property type="entry name" value="Sugar_tr"/>
    <property type="match status" value="1"/>
</dbReference>
<evidence type="ECO:0000256" key="5">
    <source>
        <dbReference type="ARBA" id="ARBA00022989"/>
    </source>
</evidence>
<evidence type="ECO:0000259" key="9">
    <source>
        <dbReference type="PROSITE" id="PS50850"/>
    </source>
</evidence>
<name>A0A9W4JCC9_9EURO</name>
<dbReference type="EMBL" id="CAJVPG010000321">
    <property type="protein sequence ID" value="CAG8391302.1"/>
    <property type="molecule type" value="Genomic_DNA"/>
</dbReference>
<dbReference type="GO" id="GO:0005351">
    <property type="term" value="F:carbohydrate:proton symporter activity"/>
    <property type="evidence" value="ECO:0007669"/>
    <property type="project" value="TreeGrafter"/>
</dbReference>
<feature type="transmembrane region" description="Helical" evidence="8">
    <location>
        <begin position="309"/>
        <end position="327"/>
    </location>
</feature>
<feature type="transmembrane region" description="Helical" evidence="8">
    <location>
        <begin position="128"/>
        <end position="146"/>
    </location>
</feature>
<dbReference type="GO" id="GO:0016020">
    <property type="term" value="C:membrane"/>
    <property type="evidence" value="ECO:0007669"/>
    <property type="project" value="UniProtKB-SubCell"/>
</dbReference>
<evidence type="ECO:0000256" key="7">
    <source>
        <dbReference type="RuleBase" id="RU003346"/>
    </source>
</evidence>
<feature type="transmembrane region" description="Helical" evidence="8">
    <location>
        <begin position="339"/>
        <end position="359"/>
    </location>
</feature>
<feature type="transmembrane region" description="Helical" evidence="8">
    <location>
        <begin position="371"/>
        <end position="396"/>
    </location>
</feature>
<feature type="transmembrane region" description="Helical" evidence="8">
    <location>
        <begin position="438"/>
        <end position="457"/>
    </location>
</feature>
<feature type="domain" description="Major facilitator superfamily (MFS) profile" evidence="9">
    <location>
        <begin position="20"/>
        <end position="461"/>
    </location>
</feature>
<keyword evidence="3 7" id="KW-0813">Transport</keyword>
<dbReference type="PANTHER" id="PTHR48022:SF77">
    <property type="entry name" value="MAJOR FACILITATOR SUPERFAMILY (MFS) PROFILE DOMAIN-CONTAINING PROTEIN"/>
    <property type="match status" value="1"/>
</dbReference>
<proteinExistence type="inferred from homology"/>
<sequence length="506" mass="55420">MTQTAADDSIRNLPWLIWVMVIFGSISSAGFGFDQGWWSAVMSSSQFVQNFGAFDPVTEQRALTSQQQSLGTGLGYVGVIIGVFGGSPINERFGRKNSLWIQSAVVTIGIIIESTVTTSYAQFLVGKILVYLGGGIATSVIPAYQGECAPKSMRGMMAGTYNAFLMVGGFFATLIVYLCQHIPSNWAWRVVVVAQIAIPAASWVSLPFLPESPYWLVSRGRLDEAVIALRQLRGASYPAEAEVTNMQQLLEEQRERQASATWAVCFSDSVHRRRTIISVGSQIFSQAQGISFVANYQAVFLQQIGFKEVLLMAVVVYVIGMAANLIFMGTTDRVGRRNVLLYSSAMLGAFMITIGGLTANGPASMSYAMQVAAVVMLMLWFFCFQLTWGPLAWVLTAEVPSTQVKEKTVSLSGMGAYLTGLVIVFVNPFTQDQIGGRVAFIYGALSVVSFVFTWVFVPEVRQRSLEQIDEMFLDKVPTRAFKSHVCQMPGDITMVKGEGEEFVENA</sequence>
<keyword evidence="6 8" id="KW-0472">Membrane</keyword>
<evidence type="ECO:0000256" key="6">
    <source>
        <dbReference type="ARBA" id="ARBA00023136"/>
    </source>
</evidence>
<feature type="transmembrane region" description="Helical" evidence="8">
    <location>
        <begin position="70"/>
        <end position="87"/>
    </location>
</feature>
<organism evidence="10 11">
    <name type="scientific">Penicillium salamii</name>
    <dbReference type="NCBI Taxonomy" id="1612424"/>
    <lineage>
        <taxon>Eukaryota</taxon>
        <taxon>Fungi</taxon>
        <taxon>Dikarya</taxon>
        <taxon>Ascomycota</taxon>
        <taxon>Pezizomycotina</taxon>
        <taxon>Eurotiomycetes</taxon>
        <taxon>Eurotiomycetidae</taxon>
        <taxon>Eurotiales</taxon>
        <taxon>Aspergillaceae</taxon>
        <taxon>Penicillium</taxon>
    </lineage>
</organism>
<dbReference type="Proteomes" id="UP001152649">
    <property type="component" value="Unassembled WGS sequence"/>
</dbReference>
<accession>A0A9W4JCC9</accession>
<dbReference type="NCBIfam" id="TIGR00879">
    <property type="entry name" value="SP"/>
    <property type="match status" value="1"/>
</dbReference>
<dbReference type="InterPro" id="IPR036259">
    <property type="entry name" value="MFS_trans_sf"/>
</dbReference>
<evidence type="ECO:0000256" key="4">
    <source>
        <dbReference type="ARBA" id="ARBA00022692"/>
    </source>
</evidence>
<dbReference type="InterPro" id="IPR020846">
    <property type="entry name" value="MFS_dom"/>
</dbReference>
<keyword evidence="4 8" id="KW-0812">Transmembrane</keyword>
<dbReference type="PANTHER" id="PTHR48022">
    <property type="entry name" value="PLASTIDIC GLUCOSE TRANSPORTER 4"/>
    <property type="match status" value="1"/>
</dbReference>
<feature type="transmembrane region" description="Helical" evidence="8">
    <location>
        <begin position="186"/>
        <end position="206"/>
    </location>
</feature>
<comment type="similarity">
    <text evidence="2 7">Belongs to the major facilitator superfamily. Sugar transporter (TC 2.A.1.1) family.</text>
</comment>
<evidence type="ECO:0000256" key="3">
    <source>
        <dbReference type="ARBA" id="ARBA00022448"/>
    </source>
</evidence>
<feature type="transmembrane region" description="Helical" evidence="8">
    <location>
        <begin position="158"/>
        <end position="179"/>
    </location>
</feature>
<feature type="transmembrane region" description="Helical" evidence="8">
    <location>
        <begin position="408"/>
        <end position="426"/>
    </location>
</feature>
<evidence type="ECO:0000256" key="2">
    <source>
        <dbReference type="ARBA" id="ARBA00010992"/>
    </source>
</evidence>
<gene>
    <name evidence="10" type="ORF">PSALAMII_LOCUS6787</name>
</gene>
<feature type="transmembrane region" description="Helical" evidence="8">
    <location>
        <begin position="15"/>
        <end position="33"/>
    </location>
</feature>
<keyword evidence="11" id="KW-1185">Reference proteome</keyword>
<dbReference type="OrthoDB" id="6612291at2759"/>
<dbReference type="Gene3D" id="1.20.1250.20">
    <property type="entry name" value="MFS general substrate transporter like domains"/>
    <property type="match status" value="1"/>
</dbReference>
<evidence type="ECO:0000256" key="8">
    <source>
        <dbReference type="SAM" id="Phobius"/>
    </source>
</evidence>
<dbReference type="InterPro" id="IPR050360">
    <property type="entry name" value="MFS_Sugar_Transporters"/>
</dbReference>
<feature type="transmembrane region" description="Helical" evidence="8">
    <location>
        <begin position="99"/>
        <end position="116"/>
    </location>
</feature>
<evidence type="ECO:0000313" key="10">
    <source>
        <dbReference type="EMBL" id="CAG8391302.1"/>
    </source>
</evidence>
<evidence type="ECO:0000313" key="11">
    <source>
        <dbReference type="Proteomes" id="UP001152649"/>
    </source>
</evidence>
<protein>
    <recommendedName>
        <fullName evidence="9">Major facilitator superfamily (MFS) profile domain-containing protein</fullName>
    </recommendedName>
</protein>
<comment type="caution">
    <text evidence="10">The sequence shown here is derived from an EMBL/GenBank/DDBJ whole genome shotgun (WGS) entry which is preliminary data.</text>
</comment>
<dbReference type="SUPFAM" id="SSF103473">
    <property type="entry name" value="MFS general substrate transporter"/>
    <property type="match status" value="1"/>
</dbReference>
<keyword evidence="5 8" id="KW-1133">Transmembrane helix</keyword>
<dbReference type="AlphaFoldDB" id="A0A9W4JCC9"/>
<evidence type="ECO:0000256" key="1">
    <source>
        <dbReference type="ARBA" id="ARBA00004141"/>
    </source>
</evidence>
<dbReference type="PROSITE" id="PS50850">
    <property type="entry name" value="MFS"/>
    <property type="match status" value="1"/>
</dbReference>